<name>A0A1A6HA88_NEOLE</name>
<evidence type="ECO:0000256" key="4">
    <source>
        <dbReference type="ARBA" id="ARBA00022824"/>
    </source>
</evidence>
<feature type="region of interest" description="Disordered" evidence="10">
    <location>
        <begin position="172"/>
        <end position="397"/>
    </location>
</feature>
<evidence type="ECO:0000256" key="9">
    <source>
        <dbReference type="ARBA" id="ARBA00040661"/>
    </source>
</evidence>
<accession>A0A1A6HA88</accession>
<dbReference type="PANTHER" id="PTHR12300">
    <property type="entry name" value="HVA22-LIKE PROTEINS"/>
    <property type="match status" value="1"/>
</dbReference>
<dbReference type="GO" id="GO:0030665">
    <property type="term" value="C:clathrin-coated vesicle membrane"/>
    <property type="evidence" value="ECO:0007669"/>
    <property type="project" value="UniProtKB-SubCell"/>
</dbReference>
<evidence type="ECO:0000256" key="8">
    <source>
        <dbReference type="ARBA" id="ARBA00029431"/>
    </source>
</evidence>
<dbReference type="Proteomes" id="UP000092124">
    <property type="component" value="Unassembled WGS sequence"/>
</dbReference>
<feature type="compositionally biased region" description="Low complexity" evidence="10">
    <location>
        <begin position="191"/>
        <end position="221"/>
    </location>
</feature>
<dbReference type="AlphaFoldDB" id="A0A1A6HA88"/>
<evidence type="ECO:0000256" key="5">
    <source>
        <dbReference type="ARBA" id="ARBA00022989"/>
    </source>
</evidence>
<dbReference type="GO" id="GO:0005789">
    <property type="term" value="C:endoplasmic reticulum membrane"/>
    <property type="evidence" value="ECO:0007669"/>
    <property type="project" value="UniProtKB-SubCell"/>
</dbReference>
<feature type="compositionally biased region" description="Polar residues" evidence="10">
    <location>
        <begin position="386"/>
        <end position="397"/>
    </location>
</feature>
<feature type="compositionally biased region" description="Polar residues" evidence="10">
    <location>
        <begin position="222"/>
        <end position="240"/>
    </location>
</feature>
<feature type="compositionally biased region" description="Low complexity" evidence="10">
    <location>
        <begin position="172"/>
        <end position="183"/>
    </location>
</feature>
<keyword evidence="6 11" id="KW-0472">Membrane</keyword>
<comment type="similarity">
    <text evidence="2">Belongs to the DP1 family.</text>
</comment>
<reference evidence="12 13" key="1">
    <citation type="submission" date="2016-06" db="EMBL/GenBank/DDBJ databases">
        <title>The Draft Genome Sequence and Annotation of the Desert Woodrat Neotoma lepida.</title>
        <authorList>
            <person name="Campbell M."/>
            <person name="Oakeson K.F."/>
            <person name="Yandell M."/>
            <person name="Halpert J.R."/>
            <person name="Dearing D."/>
        </authorList>
    </citation>
    <scope>NUCLEOTIDE SEQUENCE [LARGE SCALE GENOMIC DNA]</scope>
    <source>
        <strain evidence="12">417</strain>
        <tissue evidence="12">Liver</tissue>
    </source>
</reference>
<evidence type="ECO:0000313" key="12">
    <source>
        <dbReference type="EMBL" id="OBS74800.1"/>
    </source>
</evidence>
<evidence type="ECO:0000256" key="6">
    <source>
        <dbReference type="ARBA" id="ARBA00023136"/>
    </source>
</evidence>
<evidence type="ECO:0000256" key="1">
    <source>
        <dbReference type="ARBA" id="ARBA00004477"/>
    </source>
</evidence>
<evidence type="ECO:0000256" key="10">
    <source>
        <dbReference type="SAM" id="MobiDB-lite"/>
    </source>
</evidence>
<dbReference type="OrthoDB" id="10009287at2759"/>
<dbReference type="Pfam" id="PF03134">
    <property type="entry name" value="TB2_DP1_HVA22"/>
    <property type="match status" value="1"/>
</dbReference>
<feature type="compositionally biased region" description="Low complexity" evidence="10">
    <location>
        <begin position="316"/>
        <end position="344"/>
    </location>
</feature>
<protein>
    <recommendedName>
        <fullName evidence="9">Receptor expression-enhancing protein 6</fullName>
    </recommendedName>
</protein>
<keyword evidence="3 11" id="KW-0812">Transmembrane</keyword>
<keyword evidence="7" id="KW-0968">Cytoplasmic vesicle</keyword>
<sequence length="445" mass="46869">MDGLRQRFERFLEQKNVATEALGALEAKTGVEKRYLAVGALALLSLYLLFGYGASLLCNVIGFVYPAYASVKAIESPSKEDDTVWLTYWVVYALFGLVEFFSDLLLFWFPFYYAGKVGRPSAPAGVGKGVGQGPVWTVCQDKSDPAPEAQVKSTTSLCMEAMANDKGYIADAQTSDSSDSQSETQEERRTSSPSKPAGSPSSPSKPAGSPSSPSKLAGSPSRTVNEQSSSPVTPGSTAASRGQVATGPVSSFQPPSKVPSHHGRSSVPSRPTQNTRIPSTSVGPSPPAARPGGFSQPAARSPGSTRTAGRNVAVNQQTPQASAASQPAGRSAAATAASAPTATPHRVSVSNQDSPRAQSPSLPPDPNQACSEPGDVGSKINKQEQKTQTTGTASSSLPELIVPCHSDSSLEYVSESTTEITCKWPHYGHQLRCPRHCWLLQHLAY</sequence>
<evidence type="ECO:0000256" key="7">
    <source>
        <dbReference type="ARBA" id="ARBA00023329"/>
    </source>
</evidence>
<gene>
    <name evidence="12" type="ORF">A6R68_14670</name>
</gene>
<dbReference type="PANTHER" id="PTHR12300:SF133">
    <property type="entry name" value="RECEPTOR EXPRESSION-ENHANCING PROTEIN 6"/>
    <property type="match status" value="1"/>
</dbReference>
<proteinExistence type="inferred from homology"/>
<evidence type="ECO:0000256" key="11">
    <source>
        <dbReference type="SAM" id="Phobius"/>
    </source>
</evidence>
<feature type="compositionally biased region" description="Polar residues" evidence="10">
    <location>
        <begin position="348"/>
        <end position="360"/>
    </location>
</feature>
<evidence type="ECO:0000256" key="3">
    <source>
        <dbReference type="ARBA" id="ARBA00022692"/>
    </source>
</evidence>
<organism evidence="12 13">
    <name type="scientific">Neotoma lepida</name>
    <name type="common">Desert woodrat</name>
    <dbReference type="NCBI Taxonomy" id="56216"/>
    <lineage>
        <taxon>Eukaryota</taxon>
        <taxon>Metazoa</taxon>
        <taxon>Chordata</taxon>
        <taxon>Craniata</taxon>
        <taxon>Vertebrata</taxon>
        <taxon>Euteleostomi</taxon>
        <taxon>Mammalia</taxon>
        <taxon>Eutheria</taxon>
        <taxon>Euarchontoglires</taxon>
        <taxon>Glires</taxon>
        <taxon>Rodentia</taxon>
        <taxon>Myomorpha</taxon>
        <taxon>Muroidea</taxon>
        <taxon>Cricetidae</taxon>
        <taxon>Neotominae</taxon>
        <taxon>Neotoma</taxon>
    </lineage>
</organism>
<evidence type="ECO:0000256" key="2">
    <source>
        <dbReference type="ARBA" id="ARBA00008573"/>
    </source>
</evidence>
<feature type="transmembrane region" description="Helical" evidence="11">
    <location>
        <begin position="85"/>
        <end position="109"/>
    </location>
</feature>
<feature type="transmembrane region" description="Helical" evidence="11">
    <location>
        <begin position="35"/>
        <end position="65"/>
    </location>
</feature>
<keyword evidence="13" id="KW-1185">Reference proteome</keyword>
<comment type="caution">
    <text evidence="12">The sequence shown here is derived from an EMBL/GenBank/DDBJ whole genome shotgun (WGS) entry which is preliminary data.</text>
</comment>
<keyword evidence="5 11" id="KW-1133">Transmembrane helix</keyword>
<dbReference type="EMBL" id="LZPO01044393">
    <property type="protein sequence ID" value="OBS74800.1"/>
    <property type="molecule type" value="Genomic_DNA"/>
</dbReference>
<comment type="subcellular location">
    <subcellularLocation>
        <location evidence="8">Cytoplasmic vesicle</location>
        <location evidence="8">Clathrin-coated vesicle membrane</location>
        <topology evidence="8">Multi-pass membrane protein</topology>
    </subcellularLocation>
    <subcellularLocation>
        <location evidence="1">Endoplasmic reticulum membrane</location>
        <topology evidence="1">Multi-pass membrane protein</topology>
    </subcellularLocation>
</comment>
<dbReference type="STRING" id="56216.A0A1A6HA88"/>
<feature type="compositionally biased region" description="Polar residues" evidence="10">
    <location>
        <begin position="266"/>
        <end position="283"/>
    </location>
</feature>
<keyword evidence="4" id="KW-0256">Endoplasmic reticulum</keyword>
<evidence type="ECO:0000313" key="13">
    <source>
        <dbReference type="Proteomes" id="UP000092124"/>
    </source>
</evidence>
<dbReference type="InterPro" id="IPR004345">
    <property type="entry name" value="TB2_DP1_HVA22"/>
</dbReference>